<dbReference type="OrthoDB" id="5491190at2"/>
<gene>
    <name evidence="3" type="ORF">CAP_1138</name>
</gene>
<dbReference type="STRING" id="1192034.CAP_1138"/>
<sequence length="641" mass="67922">MLPGFSPRLSSRFLRGFARLPRWGVVLAAFVVSVGVPGVARAWVEVHVAGDEARVTVERSGAARVQHKVTLKINGGPLRAFDVAGVDPDAAPEADAYVVPLKDAQRSSLASASPVVMEMLPREKPRDDGSLPPPVLRARFDGKGLGRGVYVLFFRYKTELGQRSLLREEGAMTRLTWSGPVWDDGLDTMRTVFQVPAAPTEPRLDEAAGAPEDEGLAPPMTLSTVRRGREHDELELVRPYAPKGEAVRWALLADARAFKPVVEAPKAGPALPVRAFEAATAWTPDREKTLYAVAAVALFAVFTGLVAAKVREVSRVSEAAGVSPRPLVPMPLLARAPLAGATLVAGVTLELILKSGTAGAVLVAAATALCVHRTPVWPRGAMLRGPGKWLPVAEAEALRMPPRPRGVLLDVSTRAGKGLFVVLLGALGAGVWFAWQRSPYHAQLLGLDVVALLGLFCTGRLGELPPDPAAAPIPLLREVSRRVKRGLKGVEARVVGRIRVPDGTPDADEIRLGIAPRAALPGFVGIEVGVVYAPGAGGALAMPEVLLRVTAGSPCEEAVLRLAVNARAARGRRPEERVLSFTPRLPTARMTAAIAAALARAVVAPEPVKETPQKDARGRAQAVAREQARRSPKKVATPAAA</sequence>
<feature type="compositionally biased region" description="Basic and acidic residues" evidence="1">
    <location>
        <begin position="607"/>
        <end position="618"/>
    </location>
</feature>
<reference evidence="3 4" key="1">
    <citation type="submission" date="2013-05" db="EMBL/GenBank/DDBJ databases">
        <title>Genome assembly of Chondromyces apiculatus DSM 436.</title>
        <authorList>
            <person name="Sharma G."/>
            <person name="Khatri I."/>
            <person name="Kaur C."/>
            <person name="Mayilraj S."/>
            <person name="Subramanian S."/>
        </authorList>
    </citation>
    <scope>NUCLEOTIDE SEQUENCE [LARGE SCALE GENOMIC DNA]</scope>
    <source>
        <strain evidence="3 4">DSM 436</strain>
    </source>
</reference>
<feature type="transmembrane region" description="Helical" evidence="2">
    <location>
        <begin position="290"/>
        <end position="308"/>
    </location>
</feature>
<evidence type="ECO:0000256" key="2">
    <source>
        <dbReference type="SAM" id="Phobius"/>
    </source>
</evidence>
<proteinExistence type="predicted"/>
<comment type="caution">
    <text evidence="3">The sequence shown here is derived from an EMBL/GenBank/DDBJ whole genome shotgun (WGS) entry which is preliminary data.</text>
</comment>
<organism evidence="3 4">
    <name type="scientific">Chondromyces apiculatus DSM 436</name>
    <dbReference type="NCBI Taxonomy" id="1192034"/>
    <lineage>
        <taxon>Bacteria</taxon>
        <taxon>Pseudomonadati</taxon>
        <taxon>Myxococcota</taxon>
        <taxon>Polyangia</taxon>
        <taxon>Polyangiales</taxon>
        <taxon>Polyangiaceae</taxon>
        <taxon>Chondromyces</taxon>
    </lineage>
</organism>
<protein>
    <submittedName>
        <fullName evidence="3">Uncharacterized protein</fullName>
    </submittedName>
</protein>
<feature type="transmembrane region" description="Helical" evidence="2">
    <location>
        <begin position="418"/>
        <end position="435"/>
    </location>
</feature>
<keyword evidence="2" id="KW-0812">Transmembrane</keyword>
<dbReference type="EMBL" id="ASRX01000128">
    <property type="protein sequence ID" value="EYF00151.1"/>
    <property type="molecule type" value="Genomic_DNA"/>
</dbReference>
<keyword evidence="4" id="KW-1185">Reference proteome</keyword>
<name>A0A017SV38_9BACT</name>
<dbReference type="AlphaFoldDB" id="A0A017SV38"/>
<feature type="region of interest" description="Disordered" evidence="1">
    <location>
        <begin position="605"/>
        <end position="641"/>
    </location>
</feature>
<accession>A0A017SV38</accession>
<evidence type="ECO:0000313" key="4">
    <source>
        <dbReference type="Proteomes" id="UP000019678"/>
    </source>
</evidence>
<keyword evidence="2" id="KW-0472">Membrane</keyword>
<evidence type="ECO:0000313" key="3">
    <source>
        <dbReference type="EMBL" id="EYF00151.1"/>
    </source>
</evidence>
<dbReference type="Proteomes" id="UP000019678">
    <property type="component" value="Unassembled WGS sequence"/>
</dbReference>
<dbReference type="RefSeq" id="WP_156041657.1">
    <property type="nucleotide sequence ID" value="NZ_ASRX01000128.1"/>
</dbReference>
<evidence type="ECO:0000256" key="1">
    <source>
        <dbReference type="SAM" id="MobiDB-lite"/>
    </source>
</evidence>
<keyword evidence="2" id="KW-1133">Transmembrane helix</keyword>